<organism evidence="1 2">
    <name type="scientific">Pristionchus pacificus</name>
    <name type="common">Parasitic nematode worm</name>
    <dbReference type="NCBI Taxonomy" id="54126"/>
    <lineage>
        <taxon>Eukaryota</taxon>
        <taxon>Metazoa</taxon>
        <taxon>Ecdysozoa</taxon>
        <taxon>Nematoda</taxon>
        <taxon>Chromadorea</taxon>
        <taxon>Rhabditida</taxon>
        <taxon>Rhabditina</taxon>
        <taxon>Diplogasteromorpha</taxon>
        <taxon>Diplogasteroidea</taxon>
        <taxon>Neodiplogasteridae</taxon>
        <taxon>Pristionchus</taxon>
    </lineage>
</organism>
<accession>A0A8R1YYU8</accession>
<keyword evidence="2" id="KW-1185">Reference proteome</keyword>
<dbReference type="Proteomes" id="UP000005239">
    <property type="component" value="Unassembled WGS sequence"/>
</dbReference>
<evidence type="ECO:0000313" key="1">
    <source>
        <dbReference type="EnsemblMetazoa" id="PPA41796.1"/>
    </source>
</evidence>
<accession>A0A2A6CMZ0</accession>
<reference evidence="2" key="1">
    <citation type="journal article" date="2008" name="Nat. Genet.">
        <title>The Pristionchus pacificus genome provides a unique perspective on nematode lifestyle and parasitism.</title>
        <authorList>
            <person name="Dieterich C."/>
            <person name="Clifton S.W."/>
            <person name="Schuster L.N."/>
            <person name="Chinwalla A."/>
            <person name="Delehaunty K."/>
            <person name="Dinkelacker I."/>
            <person name="Fulton L."/>
            <person name="Fulton R."/>
            <person name="Godfrey J."/>
            <person name="Minx P."/>
            <person name="Mitreva M."/>
            <person name="Roeseler W."/>
            <person name="Tian H."/>
            <person name="Witte H."/>
            <person name="Yang S.P."/>
            <person name="Wilson R.K."/>
            <person name="Sommer R.J."/>
        </authorList>
    </citation>
    <scope>NUCLEOTIDE SEQUENCE [LARGE SCALE GENOMIC DNA]</scope>
    <source>
        <strain evidence="2">PS312</strain>
    </source>
</reference>
<dbReference type="EnsemblMetazoa" id="PPA41796.1">
    <property type="protein sequence ID" value="PPA41796.1"/>
    <property type="gene ID" value="WBGene00280165"/>
</dbReference>
<dbReference type="AlphaFoldDB" id="A0A2A6CMZ0"/>
<gene>
    <name evidence="1" type="primary">WBGene00280165</name>
</gene>
<protein>
    <submittedName>
        <fullName evidence="1">Uncharacterized protein</fullName>
    </submittedName>
</protein>
<evidence type="ECO:0000313" key="2">
    <source>
        <dbReference type="Proteomes" id="UP000005239"/>
    </source>
</evidence>
<name>A0A2A6CMZ0_PRIPA</name>
<sequence>MPASNLTLLNDDTLVMAFVRVMEAVNFIALLTTVRVIHVKARSFCATNDEMFQAHSPKAMGSYKYCLLQIVLVTFIGQQLTWLGPIFVFPILGAYHYIDFTDNPHVIHSILCAWVTCCGVDILAILDGFAFRLQVLLASFYPQFADKRVWVCDLFELIIFFPFHKTFWQNYQIQISISVFGKLCVFGLIGFWLLPIGAQLSRDTMRQGLLKHYPNAVTTFDEYKSFVVYDVRHLTGKNKK</sequence>
<proteinExistence type="predicted"/>
<reference evidence="1" key="2">
    <citation type="submission" date="2022-06" db="UniProtKB">
        <authorList>
            <consortium name="EnsemblMetazoa"/>
        </authorList>
    </citation>
    <scope>IDENTIFICATION</scope>
    <source>
        <strain evidence="1">PS312</strain>
    </source>
</reference>